<dbReference type="GeneID" id="66305206"/>
<gene>
    <name evidence="1" type="ORF">BcellWH2_03494</name>
</gene>
<proteinExistence type="predicted"/>
<accession>A0A0P0G9M1</accession>
<dbReference type="EMBL" id="CP012801">
    <property type="protein sequence ID" value="ALJ60718.1"/>
    <property type="molecule type" value="Genomic_DNA"/>
</dbReference>
<evidence type="ECO:0000313" key="1">
    <source>
        <dbReference type="EMBL" id="ALJ60718.1"/>
    </source>
</evidence>
<dbReference type="Proteomes" id="UP000061809">
    <property type="component" value="Chromosome"/>
</dbReference>
<evidence type="ECO:0000313" key="2">
    <source>
        <dbReference type="Proteomes" id="UP000061809"/>
    </source>
</evidence>
<name>A0A0P0G9M1_9BACE</name>
<protein>
    <submittedName>
        <fullName evidence="1">Uncharacterized protein</fullName>
    </submittedName>
</protein>
<organism evidence="1 2">
    <name type="scientific">Bacteroides cellulosilyticus</name>
    <dbReference type="NCBI Taxonomy" id="246787"/>
    <lineage>
        <taxon>Bacteria</taxon>
        <taxon>Pseudomonadati</taxon>
        <taxon>Bacteroidota</taxon>
        <taxon>Bacteroidia</taxon>
        <taxon>Bacteroidales</taxon>
        <taxon>Bacteroidaceae</taxon>
        <taxon>Bacteroides</taxon>
    </lineage>
</organism>
<dbReference type="RefSeq" id="WP_029427557.1">
    <property type="nucleotide sequence ID" value="NZ_CP012801.1"/>
</dbReference>
<reference evidence="1 2" key="1">
    <citation type="journal article" date="2015" name="Science">
        <title>Genetic determinants of in vivo fitness and diet responsiveness in multiple human gut Bacteroides.</title>
        <authorList>
            <person name="Wu M."/>
            <person name="McNulty N.P."/>
            <person name="Rodionov D.A."/>
            <person name="Khoroshkin M.S."/>
            <person name="Griffin N.W."/>
            <person name="Cheng J."/>
            <person name="Latreille P."/>
            <person name="Kerstetter R.A."/>
            <person name="Terrapon N."/>
            <person name="Henrissat B."/>
            <person name="Osterman A.L."/>
            <person name="Gordon J.I."/>
        </authorList>
    </citation>
    <scope>NUCLEOTIDE SEQUENCE [LARGE SCALE GENOMIC DNA]</scope>
    <source>
        <strain evidence="1 2">WH2</strain>
    </source>
</reference>
<dbReference type="PATRIC" id="fig|246787.4.peg.3606"/>
<dbReference type="KEGG" id="bcel:BcellWH2_03494"/>
<sequence>MRTTVKTFLVFVLLMVTCSLGSRAVNFTGMVEKAASTCEMSASSSSLKNASSDNVANNTRSNLFTNSKFMWTTDAELGSKPISERYSFNPYRFRRAVETASVMRGLLMISSHHNLLVHDQSKLYYSDKDPHYTSFSSEYYIYTLRRIVI</sequence>
<dbReference type="AlphaFoldDB" id="A0A0P0G9M1"/>